<proteinExistence type="predicted"/>
<dbReference type="AlphaFoldDB" id="A0A6C0F1S1"/>
<reference evidence="2" key="1">
    <citation type="journal article" date="2020" name="Nature">
        <title>Giant virus diversity and host interactions through global metagenomics.</title>
        <authorList>
            <person name="Schulz F."/>
            <person name="Roux S."/>
            <person name="Paez-Espino D."/>
            <person name="Jungbluth S."/>
            <person name="Walsh D.A."/>
            <person name="Denef V.J."/>
            <person name="McMahon K.D."/>
            <person name="Konstantinidis K.T."/>
            <person name="Eloe-Fadrosh E.A."/>
            <person name="Kyrpides N.C."/>
            <person name="Woyke T."/>
        </authorList>
    </citation>
    <scope>NUCLEOTIDE SEQUENCE</scope>
    <source>
        <strain evidence="2">GVMAG-M-3300009180-45</strain>
    </source>
</reference>
<evidence type="ECO:0000313" key="2">
    <source>
        <dbReference type="EMBL" id="QHT35487.1"/>
    </source>
</evidence>
<protein>
    <submittedName>
        <fullName evidence="2">Uncharacterized protein</fullName>
    </submittedName>
</protein>
<dbReference type="EMBL" id="MN739021">
    <property type="protein sequence ID" value="QHT35487.1"/>
    <property type="molecule type" value="Genomic_DNA"/>
</dbReference>
<sequence>MQQEGGVYKAQGVDTCVFIPQVDCAKKGKHAILPAPPGTELVSRITRDEGELRIQKVAVKVIKKLKDAGYDVSKFFNLATQSCVPEFKPSDERQRCTVRALGGDQAHLINLVTPKQGETLFASIRNKSKPDALIKSSLRDLMIAMARVNEEFLTQSDSHFNNLGWMGNQLVIFDWGRGTTDQKTFKRWVNQYLLLWSMTEREHWKTYSQHTLQFSLLDEMEKAGVAKKTGAYRTLVGVWDVLGLLGPARTHGIVSEDRAKVFTESLFKWVTTHVNAVGGSTQEVIRLIPALFADAPAIHPATADRPMPPAEANALVRIVPNPDVSSPAAPLPAPIPPVIPRAPPPAPARVPPAAPPPAPVRAPPAPAEDKKMTDIKNACRALLATGGTRRRRGRRSTLRR</sequence>
<accession>A0A6C0F1S1</accession>
<organism evidence="2">
    <name type="scientific">viral metagenome</name>
    <dbReference type="NCBI Taxonomy" id="1070528"/>
    <lineage>
        <taxon>unclassified sequences</taxon>
        <taxon>metagenomes</taxon>
        <taxon>organismal metagenomes</taxon>
    </lineage>
</organism>
<feature type="region of interest" description="Disordered" evidence="1">
    <location>
        <begin position="343"/>
        <end position="374"/>
    </location>
</feature>
<name>A0A6C0F1S1_9ZZZZ</name>
<evidence type="ECO:0000256" key="1">
    <source>
        <dbReference type="SAM" id="MobiDB-lite"/>
    </source>
</evidence>
<feature type="compositionally biased region" description="Pro residues" evidence="1">
    <location>
        <begin position="343"/>
        <end position="366"/>
    </location>
</feature>